<dbReference type="Gene3D" id="3.30.70.330">
    <property type="match status" value="3"/>
</dbReference>
<evidence type="ECO:0000256" key="1">
    <source>
        <dbReference type="ARBA" id="ARBA00022737"/>
    </source>
</evidence>
<evidence type="ECO:0000259" key="4">
    <source>
        <dbReference type="PROSITE" id="PS50102"/>
    </source>
</evidence>
<dbReference type="InterPro" id="IPR035979">
    <property type="entry name" value="RBD_domain_sf"/>
</dbReference>
<dbReference type="InterPro" id="IPR012677">
    <property type="entry name" value="Nucleotide-bd_a/b_plait_sf"/>
</dbReference>
<accession>A0ABP0U005</accession>
<dbReference type="InterPro" id="IPR000504">
    <property type="entry name" value="RRM_dom"/>
</dbReference>
<reference evidence="5" key="1">
    <citation type="submission" date="2024-02" db="EMBL/GenBank/DDBJ databases">
        <authorList>
            <consortium name="ELIXIR-Norway"/>
            <consortium name="Elixir Norway"/>
        </authorList>
    </citation>
    <scope>NUCLEOTIDE SEQUENCE</scope>
</reference>
<evidence type="ECO:0000256" key="2">
    <source>
        <dbReference type="ARBA" id="ARBA00022884"/>
    </source>
</evidence>
<feature type="domain" description="RRM" evidence="4">
    <location>
        <begin position="27"/>
        <end position="108"/>
    </location>
</feature>
<evidence type="ECO:0000313" key="6">
    <source>
        <dbReference type="Proteomes" id="UP001497512"/>
    </source>
</evidence>
<name>A0ABP0U005_9BRYO</name>
<proteinExistence type="predicted"/>
<dbReference type="PROSITE" id="PS50102">
    <property type="entry name" value="RRM"/>
    <property type="match status" value="3"/>
</dbReference>
<gene>
    <name evidence="5" type="ORF">CSSPTR1EN2_LOCUS9766</name>
</gene>
<keyword evidence="2 3" id="KW-0694">RNA-binding</keyword>
<dbReference type="PANTHER" id="PTHR24012">
    <property type="entry name" value="RNA BINDING PROTEIN"/>
    <property type="match status" value="1"/>
</dbReference>
<feature type="domain" description="RRM" evidence="4">
    <location>
        <begin position="115"/>
        <end position="195"/>
    </location>
</feature>
<dbReference type="CDD" id="cd12361">
    <property type="entry name" value="RRM1_2_CELF1-6_like"/>
    <property type="match status" value="1"/>
</dbReference>
<sequence>MEEEGAGGGVGQYAHDVQPVSRGLDAVKLFVGQLPRQLTEQQLAAVFSEAGTVYEINIIKDKVTKQSRGCCFLTYTTRQEADNAIEIFHNKRTLPPVASPLQVKYADGEMERLEHKLFIGMLPRGATKTDVMYVFAPYGNIKELSVIKGSQPTSKGCAFLKYDTKEQAMCAIEALNGVYRMEGSPSALVVKWADTEKERQARKVQKDQGVSAVPVPGQQQPSLFGAVPMGYASAPPYNGYTYQPMSNYGGVMAYSAQPGMVGLPATLPAAGPDLMTYAPMQTTAYAFGGGQYGGMAYPGPMMGPHPTPYPAPVSPVAMNPGAAVAAAVRTSVGPQTEGPAGANLFIYHIPPEFGDQELSSAFSPFGNVISAKVFVDKTTGASKCFGFVSYDSPEAAQAAINVMNGFQLSGKRLKVQLKRDTKQSKPY</sequence>
<dbReference type="Pfam" id="PF00076">
    <property type="entry name" value="RRM_1"/>
    <property type="match status" value="3"/>
</dbReference>
<feature type="domain" description="RRM" evidence="4">
    <location>
        <begin position="342"/>
        <end position="420"/>
    </location>
</feature>
<organism evidence="5 6">
    <name type="scientific">Sphagnum troendelagicum</name>
    <dbReference type="NCBI Taxonomy" id="128251"/>
    <lineage>
        <taxon>Eukaryota</taxon>
        <taxon>Viridiplantae</taxon>
        <taxon>Streptophyta</taxon>
        <taxon>Embryophyta</taxon>
        <taxon>Bryophyta</taxon>
        <taxon>Sphagnophytina</taxon>
        <taxon>Sphagnopsida</taxon>
        <taxon>Sphagnales</taxon>
        <taxon>Sphagnaceae</taxon>
        <taxon>Sphagnum</taxon>
    </lineage>
</organism>
<keyword evidence="1" id="KW-0677">Repeat</keyword>
<dbReference type="Proteomes" id="UP001497512">
    <property type="component" value="Chromosome 17"/>
</dbReference>
<keyword evidence="6" id="KW-1185">Reference proteome</keyword>
<evidence type="ECO:0000256" key="3">
    <source>
        <dbReference type="PROSITE-ProRule" id="PRU00176"/>
    </source>
</evidence>
<evidence type="ECO:0000313" key="5">
    <source>
        <dbReference type="EMBL" id="CAK9209477.1"/>
    </source>
</evidence>
<protein>
    <recommendedName>
        <fullName evidence="4">RRM domain-containing protein</fullName>
    </recommendedName>
</protein>
<dbReference type="CDD" id="cd12362">
    <property type="entry name" value="RRM3_CELF1-6"/>
    <property type="match status" value="1"/>
</dbReference>
<dbReference type="EMBL" id="OZ019909">
    <property type="protein sequence ID" value="CAK9209477.1"/>
    <property type="molecule type" value="Genomic_DNA"/>
</dbReference>
<dbReference type="SMART" id="SM00360">
    <property type="entry name" value="RRM"/>
    <property type="match status" value="3"/>
</dbReference>
<dbReference type="SUPFAM" id="SSF54928">
    <property type="entry name" value="RNA-binding domain, RBD"/>
    <property type="match status" value="2"/>
</dbReference>